<gene>
    <name evidence="5" type="ORF">CEUR00632_LOCUS6406</name>
</gene>
<dbReference type="SUPFAM" id="SSF50978">
    <property type="entry name" value="WD40 repeat-like"/>
    <property type="match status" value="1"/>
</dbReference>
<dbReference type="PANTHER" id="PTHR12442">
    <property type="entry name" value="DYNEIN INTERMEDIATE CHAIN"/>
    <property type="match status" value="1"/>
</dbReference>
<reference evidence="5" key="1">
    <citation type="submission" date="2021-01" db="EMBL/GenBank/DDBJ databases">
        <authorList>
            <person name="Corre E."/>
            <person name="Pelletier E."/>
            <person name="Niang G."/>
            <person name="Scheremetjew M."/>
            <person name="Finn R."/>
            <person name="Kale V."/>
            <person name="Holt S."/>
            <person name="Cochrane G."/>
            <person name="Meng A."/>
            <person name="Brown T."/>
            <person name="Cohen L."/>
        </authorList>
    </citation>
    <scope>NUCLEOTIDE SEQUENCE</scope>
    <source>
        <strain evidence="5">CCMP219</strain>
    </source>
</reference>
<dbReference type="GO" id="GO:0045504">
    <property type="term" value="F:dynein heavy chain binding"/>
    <property type="evidence" value="ECO:0007669"/>
    <property type="project" value="TreeGrafter"/>
</dbReference>
<proteinExistence type="predicted"/>
<evidence type="ECO:0000313" key="5">
    <source>
        <dbReference type="EMBL" id="CAD8286368.1"/>
    </source>
</evidence>
<keyword evidence="4" id="KW-0677">Repeat</keyword>
<dbReference type="SMART" id="SM00320">
    <property type="entry name" value="WD40"/>
    <property type="match status" value="5"/>
</dbReference>
<dbReference type="InterPro" id="IPR036322">
    <property type="entry name" value="WD40_repeat_dom_sf"/>
</dbReference>
<dbReference type="GO" id="GO:0005868">
    <property type="term" value="C:cytoplasmic dynein complex"/>
    <property type="evidence" value="ECO:0007669"/>
    <property type="project" value="TreeGrafter"/>
</dbReference>
<dbReference type="Gene3D" id="2.130.10.10">
    <property type="entry name" value="YVTN repeat-like/Quinoprotein amine dehydrogenase"/>
    <property type="match status" value="2"/>
</dbReference>
<organism evidence="5">
    <name type="scientific">Chlamydomonas euryale</name>
    <dbReference type="NCBI Taxonomy" id="1486919"/>
    <lineage>
        <taxon>Eukaryota</taxon>
        <taxon>Viridiplantae</taxon>
        <taxon>Chlorophyta</taxon>
        <taxon>core chlorophytes</taxon>
        <taxon>Chlorophyceae</taxon>
        <taxon>CS clade</taxon>
        <taxon>Chlamydomonadales</taxon>
        <taxon>Chlamydomonadaceae</taxon>
        <taxon>Chlamydomonas</taxon>
    </lineage>
</organism>
<dbReference type="GO" id="GO:0045503">
    <property type="term" value="F:dynein light chain binding"/>
    <property type="evidence" value="ECO:0007669"/>
    <property type="project" value="TreeGrafter"/>
</dbReference>
<dbReference type="GO" id="GO:0097014">
    <property type="term" value="C:ciliary plasm"/>
    <property type="evidence" value="ECO:0007669"/>
    <property type="project" value="TreeGrafter"/>
</dbReference>
<dbReference type="Pfam" id="PF00400">
    <property type="entry name" value="WD40"/>
    <property type="match status" value="1"/>
</dbReference>
<dbReference type="InterPro" id="IPR050687">
    <property type="entry name" value="Dynein_IC"/>
</dbReference>
<protein>
    <submittedName>
        <fullName evidence="5">Uncharacterized protein</fullName>
    </submittedName>
</protein>
<evidence type="ECO:0000256" key="2">
    <source>
        <dbReference type="ARBA" id="ARBA00022490"/>
    </source>
</evidence>
<dbReference type="GO" id="GO:0042073">
    <property type="term" value="P:intraciliary transport"/>
    <property type="evidence" value="ECO:0007669"/>
    <property type="project" value="TreeGrafter"/>
</dbReference>
<dbReference type="InterPro" id="IPR001680">
    <property type="entry name" value="WD40_rpt"/>
</dbReference>
<evidence type="ECO:0000256" key="3">
    <source>
        <dbReference type="ARBA" id="ARBA00022574"/>
    </source>
</evidence>
<comment type="subcellular location">
    <subcellularLocation>
        <location evidence="1">Cytoplasm</location>
    </subcellularLocation>
</comment>
<dbReference type="EMBL" id="HBEC01013911">
    <property type="protein sequence ID" value="CAD8286368.1"/>
    <property type="molecule type" value="Transcribed_RNA"/>
</dbReference>
<evidence type="ECO:0000256" key="1">
    <source>
        <dbReference type="ARBA" id="ARBA00004496"/>
    </source>
</evidence>
<evidence type="ECO:0000256" key="4">
    <source>
        <dbReference type="ARBA" id="ARBA00022737"/>
    </source>
</evidence>
<accession>A0A7R9V7G1</accession>
<dbReference type="InterPro" id="IPR015943">
    <property type="entry name" value="WD40/YVTN_repeat-like_dom_sf"/>
</dbReference>
<name>A0A7R9V7G1_9CHLO</name>
<dbReference type="PANTHER" id="PTHR12442:SF26">
    <property type="entry name" value="CYTOPLASMIC DYNEIN 2 INTERMEDIATE CHAIN 2"/>
    <property type="match status" value="1"/>
</dbReference>
<keyword evidence="3" id="KW-0853">WD repeat</keyword>
<dbReference type="AlphaFoldDB" id="A0A7R9V7G1"/>
<keyword evidence="2" id="KW-0963">Cytoplasm</keyword>
<sequence length="539" mass="59668">MAYEEPDFDDVVPRDGRVNVPSTWRHYVAPTTQSFMQTDPVKTMNAKIQTTKRDSKAVQTGKDEEQVKQSVNAVGLEGFMASVLEMVQDEMKQVEEEHEILEPLTRVVDGVQVPADCLHELMPFGTDTLARGKSSAAAAHKKLVVTCLSWSCTGQSVAASYGRHDIPGWCEDRGVLATWNLGRDTINPTKADVNIDVDNCLMSCAFHPEHPALIAGGTFNGDLYVWDLSQEGDMQRAKSDALTDLRHREPLVSIKWQYSMSEHKKYGDKTRAYRLVTLGADGLVMVWKWHKLSVAIYGYRLLWPQPGTSTKIVYGGTCMDFQVDATQSAVGGLSTFMVGSEGGRVFKCYMDMNDAALKEFAKSAAANERVELRCPIKDADYSQHAGAVYGLECSPFHRDLMLTCGYDGCVHLYHSLKNQHLMEVVPSAGPLYQVAWSPIRPLVFAACGHDGRVHFYDLGRVKGLVSPVLTMDASPEGKPTYSIAFNKKKPEMFATAGASGIQIWRLPANLCELRKGEEGTIRRLAAADDFEAVLRGLKR</sequence>